<gene>
    <name evidence="1" type="ORF">GCM10017790_69050</name>
</gene>
<organism evidence="1 2">
    <name type="scientific">Amycolatopsis oliviviridis</name>
    <dbReference type="NCBI Taxonomy" id="1471590"/>
    <lineage>
        <taxon>Bacteria</taxon>
        <taxon>Bacillati</taxon>
        <taxon>Actinomycetota</taxon>
        <taxon>Actinomycetes</taxon>
        <taxon>Pseudonocardiales</taxon>
        <taxon>Pseudonocardiaceae</taxon>
        <taxon>Amycolatopsis</taxon>
    </lineage>
</organism>
<evidence type="ECO:0008006" key="3">
    <source>
        <dbReference type="Google" id="ProtNLM"/>
    </source>
</evidence>
<comment type="caution">
    <text evidence="1">The sequence shown here is derived from an EMBL/GenBank/DDBJ whole genome shotgun (WGS) entry which is preliminary data.</text>
</comment>
<sequence>MVSGAGFSVDPAELRKFSRFLSDTTQPAVQDAANRMQAANGFDNAAFGFLLAQALAVPSRITMATITGEIDKLVGDIGKSAADVKKAADMYANQDADAATTIGTFKTELGQ</sequence>
<evidence type="ECO:0000313" key="1">
    <source>
        <dbReference type="EMBL" id="GHH32238.1"/>
    </source>
</evidence>
<protein>
    <recommendedName>
        <fullName evidence="3">Excreted virulence factor EspC, type VII ESX diderm</fullName>
    </recommendedName>
</protein>
<accession>A0ABQ3M2R1</accession>
<dbReference type="Proteomes" id="UP000635387">
    <property type="component" value="Unassembled WGS sequence"/>
</dbReference>
<dbReference type="EMBL" id="BNAY01000010">
    <property type="protein sequence ID" value="GHH32238.1"/>
    <property type="molecule type" value="Genomic_DNA"/>
</dbReference>
<dbReference type="RefSeq" id="WP_191258605.1">
    <property type="nucleotide sequence ID" value="NZ_BNAY01000010.1"/>
</dbReference>
<name>A0ABQ3M2R1_9PSEU</name>
<proteinExistence type="predicted"/>
<keyword evidence="2" id="KW-1185">Reference proteome</keyword>
<reference evidence="2" key="1">
    <citation type="journal article" date="2019" name="Int. J. Syst. Evol. Microbiol.">
        <title>The Global Catalogue of Microorganisms (GCM) 10K type strain sequencing project: providing services to taxonomists for standard genome sequencing and annotation.</title>
        <authorList>
            <consortium name="The Broad Institute Genomics Platform"/>
            <consortium name="The Broad Institute Genome Sequencing Center for Infectious Disease"/>
            <person name="Wu L."/>
            <person name="Ma J."/>
        </authorList>
    </citation>
    <scope>NUCLEOTIDE SEQUENCE [LARGE SCALE GENOMIC DNA]</scope>
    <source>
        <strain evidence="2">CGMCC 4.7683</strain>
    </source>
</reference>
<evidence type="ECO:0000313" key="2">
    <source>
        <dbReference type="Proteomes" id="UP000635387"/>
    </source>
</evidence>